<dbReference type="GO" id="GO:0102267">
    <property type="term" value="F:tRNA-dihydrouridine20b synthase activity"/>
    <property type="evidence" value="ECO:0007669"/>
    <property type="project" value="EnsemblFungi"/>
</dbReference>
<comment type="function">
    <text evidence="9">Catalyzes the synthesis of dihydrouridine, a modified base found in the D-loop of most tRNAs.</text>
</comment>
<dbReference type="SUPFAM" id="SSF51395">
    <property type="entry name" value="FMN-linked oxidoreductases"/>
    <property type="match status" value="1"/>
</dbReference>
<dbReference type="InterPro" id="IPR035587">
    <property type="entry name" value="DUS-like_FMN-bd"/>
</dbReference>
<comment type="catalytic activity">
    <reaction evidence="8">
        <text>a 5,6-dihydrouridine in mRNA + NADP(+) = a uridine in mRNA + NADPH + H(+)</text>
        <dbReference type="Rhea" id="RHEA:69855"/>
        <dbReference type="Rhea" id="RHEA-COMP:14658"/>
        <dbReference type="Rhea" id="RHEA-COMP:17789"/>
        <dbReference type="ChEBI" id="CHEBI:15378"/>
        <dbReference type="ChEBI" id="CHEBI:57783"/>
        <dbReference type="ChEBI" id="CHEBI:58349"/>
        <dbReference type="ChEBI" id="CHEBI:65315"/>
        <dbReference type="ChEBI" id="CHEBI:74443"/>
    </reaction>
    <physiologicalReaction direction="right-to-left" evidence="8">
        <dbReference type="Rhea" id="RHEA:69857"/>
    </physiologicalReaction>
</comment>
<evidence type="ECO:0000256" key="10">
    <source>
        <dbReference type="PIRSR" id="PIRSR006621-1"/>
    </source>
</evidence>
<dbReference type="AlphaFoldDB" id="A0A2H9TMU7"/>
<keyword evidence="6 9" id="KW-0560">Oxidoreductase</keyword>
<keyword evidence="3 9" id="KW-0288">FMN</keyword>
<gene>
    <name evidence="13" type="ORF">PSACC_01122</name>
</gene>
<dbReference type="Pfam" id="PF01207">
    <property type="entry name" value="Dus"/>
    <property type="match status" value="1"/>
</dbReference>
<dbReference type="GO" id="GO:0050660">
    <property type="term" value="F:flavin adenine dinucleotide binding"/>
    <property type="evidence" value="ECO:0007669"/>
    <property type="project" value="InterPro"/>
</dbReference>
<feature type="binding site" evidence="11">
    <location>
        <position position="138"/>
    </location>
    <ligand>
        <name>FMN</name>
        <dbReference type="ChEBI" id="CHEBI:58210"/>
    </ligand>
</feature>
<dbReference type="CDD" id="cd02801">
    <property type="entry name" value="DUS_like_FMN"/>
    <property type="match status" value="1"/>
</dbReference>
<dbReference type="GO" id="GO:0102266">
    <property type="term" value="F:tRNA-dihydrouridine20a synthase activity"/>
    <property type="evidence" value="ECO:0007669"/>
    <property type="project" value="EnsemblFungi"/>
</dbReference>
<feature type="active site" description="Proton donor" evidence="10">
    <location>
        <position position="98"/>
    </location>
</feature>
<dbReference type="PANTHER" id="PTHR11082">
    <property type="entry name" value="TRNA-DIHYDROURIDINE SYNTHASE"/>
    <property type="match status" value="1"/>
</dbReference>
<comment type="cofactor">
    <cofactor evidence="1 9 11">
        <name>FMN</name>
        <dbReference type="ChEBI" id="CHEBI:58210"/>
    </cofactor>
</comment>
<name>A0A2H9TMU7_9FUNG</name>
<feature type="binding site" evidence="11">
    <location>
        <position position="69"/>
    </location>
    <ligand>
        <name>FMN</name>
        <dbReference type="ChEBI" id="CHEBI:58210"/>
    </ligand>
</feature>
<feature type="binding site" evidence="11">
    <location>
        <position position="166"/>
    </location>
    <ligand>
        <name>FMN</name>
        <dbReference type="ChEBI" id="CHEBI:58210"/>
    </ligand>
</feature>
<keyword evidence="11" id="KW-0547">Nucleotide-binding</keyword>
<evidence type="ECO:0000259" key="12">
    <source>
        <dbReference type="Pfam" id="PF01207"/>
    </source>
</evidence>
<dbReference type="OrthoDB" id="9977870at2759"/>
<keyword evidence="4" id="KW-0507">mRNA processing</keyword>
<evidence type="ECO:0000313" key="13">
    <source>
        <dbReference type="EMBL" id="PJF19064.1"/>
    </source>
</evidence>
<keyword evidence="5 9" id="KW-0819">tRNA processing</keyword>
<reference evidence="13 14" key="1">
    <citation type="submission" date="2016-10" db="EMBL/GenBank/DDBJ databases">
        <title>The genome of Paramicrosporidium saccamoebae is the missing link in understanding Cryptomycota and Microsporidia evolution.</title>
        <authorList>
            <person name="Quandt C.A."/>
            <person name="Beaudet D."/>
            <person name="Corsaro D."/>
            <person name="Michel R."/>
            <person name="Corradi N."/>
            <person name="James T."/>
        </authorList>
    </citation>
    <scope>NUCLEOTIDE SEQUENCE [LARGE SCALE GENOMIC DNA]</scope>
    <source>
        <strain evidence="13 14">KSL3</strain>
    </source>
</reference>
<dbReference type="EC" id="1.3.1.-" evidence="9"/>
<evidence type="ECO:0000256" key="11">
    <source>
        <dbReference type="PIRSR" id="PIRSR006621-2"/>
    </source>
</evidence>
<dbReference type="InterPro" id="IPR001269">
    <property type="entry name" value="DUS_fam"/>
</dbReference>
<dbReference type="Proteomes" id="UP000240830">
    <property type="component" value="Unassembled WGS sequence"/>
</dbReference>
<evidence type="ECO:0000256" key="1">
    <source>
        <dbReference type="ARBA" id="ARBA00001917"/>
    </source>
</evidence>
<evidence type="ECO:0000256" key="6">
    <source>
        <dbReference type="ARBA" id="ARBA00023002"/>
    </source>
</evidence>
<evidence type="ECO:0000256" key="2">
    <source>
        <dbReference type="ARBA" id="ARBA00022630"/>
    </source>
</evidence>
<dbReference type="PIRSF" id="PIRSF006621">
    <property type="entry name" value="Dus"/>
    <property type="match status" value="1"/>
</dbReference>
<evidence type="ECO:0000256" key="5">
    <source>
        <dbReference type="ARBA" id="ARBA00022694"/>
    </source>
</evidence>
<evidence type="ECO:0000313" key="14">
    <source>
        <dbReference type="Proteomes" id="UP000240830"/>
    </source>
</evidence>
<accession>A0A2H9TMU7</accession>
<protein>
    <recommendedName>
        <fullName evidence="9">tRNA-dihydrouridine synthase</fullName>
        <ecNumber evidence="9">1.3.1.-</ecNumber>
    </recommendedName>
</protein>
<comment type="similarity">
    <text evidence="9">Belongs to the dus family.</text>
</comment>
<keyword evidence="14" id="KW-1185">Reference proteome</keyword>
<sequence>MCSDGALFAVSIAESIVNRCRLPFRLLVAEYGADVVYTPMIMADSFIHSSLARHHELQLTCPAPPTVVQFAAHTPHELATAVQLVAPYVDGVDLNCGCPQGWAAKEGIGAVLMRDADLVYQMVRQAVSVAGQTPVAVKMRIFDDEKKTVELARRLETAGASWLTVHGRTRHQKSSESVNYAMVKLIKQSVAVPVVANGDAFTLNDTKEIAQCTGADGVMSARGILENPALFSGSAKTPWECVDRFCELSVQYGSASSIFHHHLSKMTASVLSSGDHRVLNSLANACIPSMIDFLEQVRPQYNRLS</sequence>
<keyword evidence="2 9" id="KW-0285">Flavoprotein</keyword>
<dbReference type="Gene3D" id="3.20.20.70">
    <property type="entry name" value="Aldolase class I"/>
    <property type="match status" value="1"/>
</dbReference>
<feature type="binding site" evidence="11">
    <location>
        <begin position="221"/>
        <end position="222"/>
    </location>
    <ligand>
        <name>FMN</name>
        <dbReference type="ChEBI" id="CHEBI:58210"/>
    </ligand>
</feature>
<dbReference type="PANTHER" id="PTHR11082:SF31">
    <property type="entry name" value="TRNA-DIHYDROURIDINE(20A_20B) SYNTHASE [NAD(P)+]-LIKE"/>
    <property type="match status" value="1"/>
</dbReference>
<evidence type="ECO:0000256" key="8">
    <source>
        <dbReference type="ARBA" id="ARBA00049447"/>
    </source>
</evidence>
<evidence type="ECO:0000256" key="9">
    <source>
        <dbReference type="PIRNR" id="PIRNR006621"/>
    </source>
</evidence>
<dbReference type="GO" id="GO:0106414">
    <property type="term" value="F:mRNA dihydrouridine synthase activity"/>
    <property type="evidence" value="ECO:0007669"/>
    <property type="project" value="RHEA"/>
</dbReference>
<evidence type="ECO:0000256" key="7">
    <source>
        <dbReference type="ARBA" id="ARBA00048342"/>
    </source>
</evidence>
<dbReference type="InterPro" id="IPR013785">
    <property type="entry name" value="Aldolase_TIM"/>
</dbReference>
<feature type="domain" description="DUS-like FMN-binding" evidence="12">
    <location>
        <begin position="19"/>
        <end position="269"/>
    </location>
</feature>
<dbReference type="GO" id="GO:0006397">
    <property type="term" value="P:mRNA processing"/>
    <property type="evidence" value="ECO:0007669"/>
    <property type="project" value="UniProtKB-KW"/>
</dbReference>
<dbReference type="PROSITE" id="PS01136">
    <property type="entry name" value="UPF0034"/>
    <property type="match status" value="1"/>
</dbReference>
<comment type="caution">
    <text evidence="13">The sequence shown here is derived from an EMBL/GenBank/DDBJ whole genome shotgun (WGS) entry which is preliminary data.</text>
</comment>
<evidence type="ECO:0000256" key="4">
    <source>
        <dbReference type="ARBA" id="ARBA00022664"/>
    </source>
</evidence>
<proteinExistence type="inferred from homology"/>
<evidence type="ECO:0000256" key="3">
    <source>
        <dbReference type="ARBA" id="ARBA00022643"/>
    </source>
</evidence>
<dbReference type="STRING" id="1246581.A0A2H9TMU7"/>
<organism evidence="13 14">
    <name type="scientific">Paramicrosporidium saccamoebae</name>
    <dbReference type="NCBI Taxonomy" id="1246581"/>
    <lineage>
        <taxon>Eukaryota</taxon>
        <taxon>Fungi</taxon>
        <taxon>Fungi incertae sedis</taxon>
        <taxon>Cryptomycota</taxon>
        <taxon>Cryptomycota incertae sedis</taxon>
        <taxon>Paramicrosporidium</taxon>
    </lineage>
</organism>
<comment type="catalytic activity">
    <reaction evidence="7">
        <text>a 5,6-dihydrouridine in mRNA + NAD(+) = a uridine in mRNA + NADH + H(+)</text>
        <dbReference type="Rhea" id="RHEA:69851"/>
        <dbReference type="Rhea" id="RHEA-COMP:14658"/>
        <dbReference type="Rhea" id="RHEA-COMP:17789"/>
        <dbReference type="ChEBI" id="CHEBI:15378"/>
        <dbReference type="ChEBI" id="CHEBI:57540"/>
        <dbReference type="ChEBI" id="CHEBI:57945"/>
        <dbReference type="ChEBI" id="CHEBI:65315"/>
        <dbReference type="ChEBI" id="CHEBI:74443"/>
    </reaction>
    <physiologicalReaction direction="right-to-left" evidence="7">
        <dbReference type="Rhea" id="RHEA:69853"/>
    </physiologicalReaction>
</comment>
<dbReference type="EMBL" id="MTSL01000082">
    <property type="protein sequence ID" value="PJF19064.1"/>
    <property type="molecule type" value="Genomic_DNA"/>
</dbReference>
<dbReference type="InterPro" id="IPR018517">
    <property type="entry name" value="tRNA_hU_synthase_CS"/>
</dbReference>